<feature type="compositionally biased region" description="Low complexity" evidence="1">
    <location>
        <begin position="178"/>
        <end position="188"/>
    </location>
</feature>
<evidence type="ECO:0000313" key="3">
    <source>
        <dbReference type="Proteomes" id="UP000075901"/>
    </source>
</evidence>
<feature type="compositionally biased region" description="Low complexity" evidence="1">
    <location>
        <begin position="205"/>
        <end position="218"/>
    </location>
</feature>
<accession>A0A182SGU2</accession>
<feature type="compositionally biased region" description="Acidic residues" evidence="1">
    <location>
        <begin position="191"/>
        <end position="201"/>
    </location>
</feature>
<keyword evidence="3" id="KW-1185">Reference proteome</keyword>
<organism evidence="2 3">
    <name type="scientific">Anopheles maculatus</name>
    <dbReference type="NCBI Taxonomy" id="74869"/>
    <lineage>
        <taxon>Eukaryota</taxon>
        <taxon>Metazoa</taxon>
        <taxon>Ecdysozoa</taxon>
        <taxon>Arthropoda</taxon>
        <taxon>Hexapoda</taxon>
        <taxon>Insecta</taxon>
        <taxon>Pterygota</taxon>
        <taxon>Neoptera</taxon>
        <taxon>Endopterygota</taxon>
        <taxon>Diptera</taxon>
        <taxon>Nematocera</taxon>
        <taxon>Culicoidea</taxon>
        <taxon>Culicidae</taxon>
        <taxon>Anophelinae</taxon>
        <taxon>Anopheles</taxon>
        <taxon>Anopheles maculatus group</taxon>
    </lineage>
</organism>
<feature type="region of interest" description="Disordered" evidence="1">
    <location>
        <begin position="167"/>
        <end position="229"/>
    </location>
</feature>
<evidence type="ECO:0000313" key="2">
    <source>
        <dbReference type="EnsemblMetazoa" id="AMAM006489-PA"/>
    </source>
</evidence>
<sequence>MTIVYIMLDLASSMISLMIPPPLLSLFSSAFLYVPTETLQYQAMLAIAEAQPLHIWDLETDFYIHNSRFDEIRQISSTPLTQWVSPFVMNCLPAAVSDENRVVKELIKIHSNDAEIIDYYSNFHYDHKLTSFEEHIDYQLSHLSRNLAPAFRSNFSPFEPIRRQQSTALKNPSLTGQSSTSSANSSSSDRSDDESESDEEDKSNRAATAPTSSSNNSSRAEDPVTLSSMFPMTNDIYGFEIRMPKKADMLKYG</sequence>
<feature type="compositionally biased region" description="Polar residues" evidence="1">
    <location>
        <begin position="167"/>
        <end position="177"/>
    </location>
</feature>
<dbReference type="AlphaFoldDB" id="A0A182SGU2"/>
<dbReference type="VEuPathDB" id="VectorBase:AMAM006489"/>
<dbReference type="EnsemblMetazoa" id="AMAM006489-RA">
    <property type="protein sequence ID" value="AMAM006489-PA"/>
    <property type="gene ID" value="AMAM006489"/>
</dbReference>
<reference evidence="3" key="1">
    <citation type="submission" date="2013-09" db="EMBL/GenBank/DDBJ databases">
        <title>The Genome Sequence of Anopheles maculatus species B.</title>
        <authorList>
            <consortium name="The Broad Institute Genomics Platform"/>
            <person name="Neafsey D.E."/>
            <person name="Besansky N."/>
            <person name="Howell P."/>
            <person name="Walton C."/>
            <person name="Young S.K."/>
            <person name="Zeng Q."/>
            <person name="Gargeya S."/>
            <person name="Fitzgerald M."/>
            <person name="Haas B."/>
            <person name="Abouelleil A."/>
            <person name="Allen A.W."/>
            <person name="Alvarado L."/>
            <person name="Arachchi H.M."/>
            <person name="Berlin A.M."/>
            <person name="Chapman S.B."/>
            <person name="Gainer-Dewar J."/>
            <person name="Goldberg J."/>
            <person name="Griggs A."/>
            <person name="Gujja S."/>
            <person name="Hansen M."/>
            <person name="Howarth C."/>
            <person name="Imamovic A."/>
            <person name="Ireland A."/>
            <person name="Larimer J."/>
            <person name="McCowan C."/>
            <person name="Murphy C."/>
            <person name="Pearson M."/>
            <person name="Poon T.W."/>
            <person name="Priest M."/>
            <person name="Roberts A."/>
            <person name="Saif S."/>
            <person name="Shea T."/>
            <person name="Sisk P."/>
            <person name="Sykes S."/>
            <person name="Wortman J."/>
            <person name="Nusbaum C."/>
            <person name="Birren B."/>
        </authorList>
    </citation>
    <scope>NUCLEOTIDE SEQUENCE [LARGE SCALE GENOMIC DNA]</scope>
    <source>
        <strain evidence="3">maculatus3</strain>
    </source>
</reference>
<name>A0A182SGU2_9DIPT</name>
<proteinExistence type="predicted"/>
<dbReference type="Proteomes" id="UP000075901">
    <property type="component" value="Unassembled WGS sequence"/>
</dbReference>
<evidence type="ECO:0000256" key="1">
    <source>
        <dbReference type="SAM" id="MobiDB-lite"/>
    </source>
</evidence>
<reference evidence="2" key="2">
    <citation type="submission" date="2020-05" db="UniProtKB">
        <authorList>
            <consortium name="EnsemblMetazoa"/>
        </authorList>
    </citation>
    <scope>IDENTIFICATION</scope>
    <source>
        <strain evidence="2">maculatus3</strain>
    </source>
</reference>
<protein>
    <submittedName>
        <fullName evidence="2">Uncharacterized protein</fullName>
    </submittedName>
</protein>